<proteinExistence type="inferred from homology"/>
<dbReference type="Pfam" id="PF00884">
    <property type="entry name" value="Sulfatase"/>
    <property type="match status" value="1"/>
</dbReference>
<dbReference type="GO" id="GO:0008484">
    <property type="term" value="F:sulfuric ester hydrolase activity"/>
    <property type="evidence" value="ECO:0007669"/>
    <property type="project" value="TreeGrafter"/>
</dbReference>
<dbReference type="GO" id="GO:0046872">
    <property type="term" value="F:metal ion binding"/>
    <property type="evidence" value="ECO:0007669"/>
    <property type="project" value="UniProtKB-KW"/>
</dbReference>
<accession>A0A3T1DEC0</accession>
<dbReference type="EMBL" id="AP019400">
    <property type="protein sequence ID" value="BBI36501.1"/>
    <property type="molecule type" value="Genomic_DNA"/>
</dbReference>
<dbReference type="InterPro" id="IPR000917">
    <property type="entry name" value="Sulfatase_N"/>
</dbReference>
<dbReference type="SUPFAM" id="SSF53649">
    <property type="entry name" value="Alkaline phosphatase-like"/>
    <property type="match status" value="1"/>
</dbReference>
<dbReference type="AlphaFoldDB" id="A0A3T1DEC0"/>
<reference evidence="5 6" key="1">
    <citation type="submission" date="2019-01" db="EMBL/GenBank/DDBJ databases">
        <title>Complete genome sequence of Cohnella hallensis HS21 isolated from Korean fir (Abies koreana) rhizospheric soil.</title>
        <authorList>
            <person name="Jiang L."/>
            <person name="Kang S.W."/>
            <person name="Kim S."/>
            <person name="Jung J."/>
            <person name="Kim C.Y."/>
            <person name="Kim D.H."/>
            <person name="Kim S.W."/>
            <person name="Lee J."/>
        </authorList>
    </citation>
    <scope>NUCLEOTIDE SEQUENCE [LARGE SCALE GENOMIC DNA]</scope>
    <source>
        <strain evidence="5 6">HS21</strain>
    </source>
</reference>
<gene>
    <name evidence="5" type="ORF">KCTCHS21_59000</name>
</gene>
<evidence type="ECO:0000256" key="2">
    <source>
        <dbReference type="ARBA" id="ARBA00022723"/>
    </source>
</evidence>
<evidence type="ECO:0000313" key="6">
    <source>
        <dbReference type="Proteomes" id="UP000289856"/>
    </source>
</evidence>
<dbReference type="OrthoDB" id="9762324at2"/>
<keyword evidence="6" id="KW-1185">Reference proteome</keyword>
<dbReference type="PANTHER" id="PTHR45953">
    <property type="entry name" value="IDURONATE 2-SULFATASE"/>
    <property type="match status" value="1"/>
</dbReference>
<dbReference type="RefSeq" id="WP_130616007.1">
    <property type="nucleotide sequence ID" value="NZ_AP019400.1"/>
</dbReference>
<name>A0A3T1DEC0_9BACL</name>
<dbReference type="KEGG" id="cohn:KCTCHS21_59000"/>
<evidence type="ECO:0000259" key="4">
    <source>
        <dbReference type="Pfam" id="PF00884"/>
    </source>
</evidence>
<sequence>MQNKRKNILLITSDQQHWNTLGIGNPEISTPNLDRLAKQGTTFSRAYCPNPTCTPTRSSLITGQYPSQHGAWTLGTKLHETQHTVGEDFTAAGYRTALIGKAHFQPLASTEHYPSYESYPILQDLEYWRRFNGPFYGFQHVELARNHTNEGHAGQHYGVWLEDNGCHNWRDYFLEPAGTMNPSEKHKWAIPERYHYDAWIAERTNALLAEYAKNEEPFFLWSSFFDPHPPYLVPEPWDKMYNPNEITLPSVVEGEHVANPPHFGLTQQRNPDFSDYKESGMGIHGMHSHLHDEQSLRQDVAVYYGMISLMDKYIGVILDQLEQLGLVDSTIIVFTSDHGHAFGHHGLVAKGPFHYEDLIRVPMIVSHPEQSNRGQVSDALQSLVDYAPTFLGLTGLPIPRTMTGIDQAAVWKGEEPRQRDHILCENHHEPTSIHLKTYVEDRYKITVYYNQEYGELFDLQEDSQELINLWDDPQAAELKSRLLLRYIWAELGKEPMWMPRVSGA</sequence>
<dbReference type="Gene3D" id="3.40.720.10">
    <property type="entry name" value="Alkaline Phosphatase, subunit A"/>
    <property type="match status" value="1"/>
</dbReference>
<organism evidence="5 6">
    <name type="scientific">Cohnella abietis</name>
    <dbReference type="NCBI Taxonomy" id="2507935"/>
    <lineage>
        <taxon>Bacteria</taxon>
        <taxon>Bacillati</taxon>
        <taxon>Bacillota</taxon>
        <taxon>Bacilli</taxon>
        <taxon>Bacillales</taxon>
        <taxon>Paenibacillaceae</taxon>
        <taxon>Cohnella</taxon>
    </lineage>
</organism>
<dbReference type="InterPro" id="IPR024607">
    <property type="entry name" value="Sulfatase_CS"/>
</dbReference>
<evidence type="ECO:0000256" key="1">
    <source>
        <dbReference type="ARBA" id="ARBA00008779"/>
    </source>
</evidence>
<dbReference type="Proteomes" id="UP000289856">
    <property type="component" value="Chromosome"/>
</dbReference>
<dbReference type="PANTHER" id="PTHR45953:SF1">
    <property type="entry name" value="IDURONATE 2-SULFATASE"/>
    <property type="match status" value="1"/>
</dbReference>
<dbReference type="PROSITE" id="PS00523">
    <property type="entry name" value="SULFATASE_1"/>
    <property type="match status" value="1"/>
</dbReference>
<dbReference type="GO" id="GO:0005737">
    <property type="term" value="C:cytoplasm"/>
    <property type="evidence" value="ECO:0007669"/>
    <property type="project" value="TreeGrafter"/>
</dbReference>
<keyword evidence="2" id="KW-0479">Metal-binding</keyword>
<evidence type="ECO:0000256" key="3">
    <source>
        <dbReference type="ARBA" id="ARBA00022801"/>
    </source>
</evidence>
<dbReference type="InterPro" id="IPR017850">
    <property type="entry name" value="Alkaline_phosphatase_core_sf"/>
</dbReference>
<feature type="domain" description="Sulfatase N-terminal" evidence="4">
    <location>
        <begin position="6"/>
        <end position="395"/>
    </location>
</feature>
<protein>
    <submittedName>
        <fullName evidence="5">Sulfatase</fullName>
    </submittedName>
</protein>
<keyword evidence="3" id="KW-0378">Hydrolase</keyword>
<evidence type="ECO:0000313" key="5">
    <source>
        <dbReference type="EMBL" id="BBI36501.1"/>
    </source>
</evidence>
<comment type="similarity">
    <text evidence="1">Belongs to the sulfatase family.</text>
</comment>